<evidence type="ECO:0000313" key="1">
    <source>
        <dbReference type="EMBL" id="PWR69880.1"/>
    </source>
</evidence>
<dbReference type="EMBL" id="QGMZ01000051">
    <property type="protein sequence ID" value="PWR69880.1"/>
    <property type="molecule type" value="Genomic_DNA"/>
</dbReference>
<keyword evidence="2" id="KW-1185">Reference proteome</keyword>
<dbReference type="Proteomes" id="UP000245934">
    <property type="component" value="Unassembled WGS sequence"/>
</dbReference>
<evidence type="ECO:0000313" key="2">
    <source>
        <dbReference type="Proteomes" id="UP000245934"/>
    </source>
</evidence>
<reference evidence="1 2" key="1">
    <citation type="submission" date="2018-05" db="EMBL/GenBank/DDBJ databases">
        <title>Draft genome of Methanospirillum stamsii Pt1.</title>
        <authorList>
            <person name="Dueholm M.S."/>
            <person name="Nielsen P.H."/>
            <person name="Bakmann L.F."/>
            <person name="Otzen D.E."/>
        </authorList>
    </citation>
    <scope>NUCLEOTIDE SEQUENCE [LARGE SCALE GENOMIC DNA]</scope>
    <source>
        <strain evidence="1 2">Pt1</strain>
    </source>
</reference>
<dbReference type="Pfam" id="PF09582">
    <property type="entry name" value="AnfO_nitrog"/>
    <property type="match status" value="1"/>
</dbReference>
<name>A0A2V2MU89_9EURY</name>
<dbReference type="GeneID" id="97608381"/>
<dbReference type="OrthoDB" id="109223at2157"/>
<dbReference type="RefSeq" id="WP_109942299.1">
    <property type="nucleotide sequence ID" value="NZ_CP176366.1"/>
</dbReference>
<dbReference type="AlphaFoldDB" id="A0A2V2MU89"/>
<accession>A0A2V2MU89</accession>
<organism evidence="1 2">
    <name type="scientific">Methanospirillum stamsii</name>
    <dbReference type="NCBI Taxonomy" id="1277351"/>
    <lineage>
        <taxon>Archaea</taxon>
        <taxon>Methanobacteriati</taxon>
        <taxon>Methanobacteriota</taxon>
        <taxon>Stenosarchaea group</taxon>
        <taxon>Methanomicrobia</taxon>
        <taxon>Methanomicrobiales</taxon>
        <taxon>Methanospirillaceae</taxon>
        <taxon>Methanospirillum</taxon>
    </lineage>
</organism>
<proteinExistence type="predicted"/>
<sequence length="207" mass="23475">MYCEIAAILGFDGMSSTLTESGTVAVFRRNQGVWNLDREMPFNTTEKDSLAILRKKMVDLIGFLGECKIFVANQATGALYYELMKAGCSVFEVSGKPVDFLEEILLEEEQEQAKMAAIRNEPIPGPYERAPGDFFVSIKEIQGKTPGITSKQILLDFMREGTFKALEIICDHIPPWIEMESEQRGYMIESENIRPNEVKMMVRNKSR</sequence>
<dbReference type="InterPro" id="IPR014287">
    <property type="entry name" value="Nase_Fe-Fe_AnfO"/>
</dbReference>
<gene>
    <name evidence="1" type="ORF">DLD82_16845</name>
</gene>
<protein>
    <submittedName>
        <fullName evidence="1">Nitrogenase</fullName>
    </submittedName>
</protein>
<comment type="caution">
    <text evidence="1">The sequence shown here is derived from an EMBL/GenBank/DDBJ whole genome shotgun (WGS) entry which is preliminary data.</text>
</comment>